<feature type="transmembrane region" description="Helical" evidence="2">
    <location>
        <begin position="16"/>
        <end position="34"/>
    </location>
</feature>
<gene>
    <name evidence="3" type="ORF">AVE30378_06279</name>
</gene>
<evidence type="ECO:0000256" key="2">
    <source>
        <dbReference type="SAM" id="Phobius"/>
    </source>
</evidence>
<feature type="transmembrane region" description="Helical" evidence="2">
    <location>
        <begin position="323"/>
        <end position="343"/>
    </location>
</feature>
<name>A0A446D1E8_9BURK</name>
<feature type="transmembrane region" description="Helical" evidence="2">
    <location>
        <begin position="133"/>
        <end position="149"/>
    </location>
</feature>
<feature type="transmembrane region" description="Helical" evidence="2">
    <location>
        <begin position="108"/>
        <end position="127"/>
    </location>
</feature>
<evidence type="ECO:0000256" key="1">
    <source>
        <dbReference type="SAM" id="MobiDB-lite"/>
    </source>
</evidence>
<dbReference type="EMBL" id="UFQC01000074">
    <property type="protein sequence ID" value="SSW73931.1"/>
    <property type="molecule type" value="Genomic_DNA"/>
</dbReference>
<reference evidence="3 4" key="1">
    <citation type="submission" date="2018-07" db="EMBL/GenBank/DDBJ databases">
        <authorList>
            <person name="Peeters C."/>
        </authorList>
    </citation>
    <scope>NUCLEOTIDE SEQUENCE [LARGE SCALE GENOMIC DNA]</scope>
    <source>
        <strain evidence="3 4">LMG 30378</strain>
    </source>
</reference>
<feature type="region of interest" description="Disordered" evidence="1">
    <location>
        <begin position="276"/>
        <end position="306"/>
    </location>
</feature>
<evidence type="ECO:0000313" key="3">
    <source>
        <dbReference type="EMBL" id="SSW73931.1"/>
    </source>
</evidence>
<feature type="transmembrane region" description="Helical" evidence="2">
    <location>
        <begin position="363"/>
        <end position="391"/>
    </location>
</feature>
<dbReference type="AlphaFoldDB" id="A0A446D1E8"/>
<sequence length="429" mass="47587">MSEPTSLRNNRWWENYAVRYLVPTLTGMMFLRWLQMTTRGFFLPMLPAAGDLTVPHIFQKLGTPELLVWAGGGFAFAYLASLPILVFHATRSLEATGLSKPLGSSPSAIIKWLVVATIGLVLAKHFYNGWPGLAFIALFIVGIFSLMQCRRLRASTLGRLRAVDYARAIARNRASSNDTSPRLWIEEYVTSYRHLREHGNAAFILLLQAVLCTLVYICLTTFPGYENWTWDTSREGQWVAYAVCFLLLVLWVAPSVKVHQLSPQLEAHLATGSRLTHPEAPVAPSPPPRITDQLVKQPATEPSAPKASNTRLLLRTLKTVSQYSPWLLPLAFCPPILLLWFHLQNLHYPVLLMSAISSSAGLGALLLLGGLVWLLWVLSLACPSLLVAMSASLYQPGKVPARLVYAWILVCVCAAGWSFTAIQLTETLP</sequence>
<keyword evidence="2" id="KW-0812">Transmembrane</keyword>
<dbReference type="Proteomes" id="UP000289465">
    <property type="component" value="Unassembled WGS sequence"/>
</dbReference>
<accession>A0A446D1E8</accession>
<keyword evidence="2" id="KW-0472">Membrane</keyword>
<organism evidence="3 4">
    <name type="scientific">Achromobacter veterisilvae</name>
    <dbReference type="NCBI Taxonomy" id="2069367"/>
    <lineage>
        <taxon>Bacteria</taxon>
        <taxon>Pseudomonadati</taxon>
        <taxon>Pseudomonadota</taxon>
        <taxon>Betaproteobacteria</taxon>
        <taxon>Burkholderiales</taxon>
        <taxon>Alcaligenaceae</taxon>
        <taxon>Achromobacter</taxon>
    </lineage>
</organism>
<feature type="transmembrane region" description="Helical" evidence="2">
    <location>
        <begin position="201"/>
        <end position="222"/>
    </location>
</feature>
<feature type="transmembrane region" description="Helical" evidence="2">
    <location>
        <begin position="403"/>
        <end position="424"/>
    </location>
</feature>
<feature type="transmembrane region" description="Helical" evidence="2">
    <location>
        <begin position="238"/>
        <end position="256"/>
    </location>
</feature>
<protein>
    <submittedName>
        <fullName evidence="3">Uncharacterized protein</fullName>
    </submittedName>
</protein>
<evidence type="ECO:0000313" key="4">
    <source>
        <dbReference type="Proteomes" id="UP000289465"/>
    </source>
</evidence>
<feature type="transmembrane region" description="Helical" evidence="2">
    <location>
        <begin position="66"/>
        <end position="87"/>
    </location>
</feature>
<keyword evidence="2" id="KW-1133">Transmembrane helix</keyword>
<proteinExistence type="predicted"/>